<evidence type="ECO:0008006" key="5">
    <source>
        <dbReference type="Google" id="ProtNLM"/>
    </source>
</evidence>
<sequence>MCSSAMAAKAGYHGLISWAAATLVMICLLSSAIGGLLGGVFGAMNNVLGGTAHMVGGAMQTASASVPNSVDSLFPDIERQIRASTGGQDPAQLRDTAVNAVRAALIGDKAQQEQAVEQAAQALAQAQGISSDEAKAKVQDYQRKYEQSVADAKAKAAQAAETAARVASRGALVAFFALVLGALAAALAGRFGGARSRNDTSDAWAKR</sequence>
<feature type="transmembrane region" description="Helical" evidence="2">
    <location>
        <begin position="171"/>
        <end position="191"/>
    </location>
</feature>
<dbReference type="EMBL" id="BEZZ01189956">
    <property type="protein sequence ID" value="GCC46447.1"/>
    <property type="molecule type" value="Genomic_DNA"/>
</dbReference>
<protein>
    <recommendedName>
        <fullName evidence="5">PhnA-like protein</fullName>
    </recommendedName>
</protein>
<feature type="coiled-coil region" evidence="1">
    <location>
        <begin position="109"/>
        <end position="162"/>
    </location>
</feature>
<evidence type="ECO:0000313" key="4">
    <source>
        <dbReference type="Proteomes" id="UP000287033"/>
    </source>
</evidence>
<gene>
    <name evidence="3" type="ORF">chiPu_0030674</name>
</gene>
<keyword evidence="4" id="KW-1185">Reference proteome</keyword>
<organism evidence="3 4">
    <name type="scientific">Chiloscyllium punctatum</name>
    <name type="common">Brownbanded bambooshark</name>
    <name type="synonym">Hemiscyllium punctatum</name>
    <dbReference type="NCBI Taxonomy" id="137246"/>
    <lineage>
        <taxon>Eukaryota</taxon>
        <taxon>Metazoa</taxon>
        <taxon>Chordata</taxon>
        <taxon>Craniata</taxon>
        <taxon>Vertebrata</taxon>
        <taxon>Chondrichthyes</taxon>
        <taxon>Elasmobranchii</taxon>
        <taxon>Galeomorphii</taxon>
        <taxon>Galeoidea</taxon>
        <taxon>Orectolobiformes</taxon>
        <taxon>Hemiscylliidae</taxon>
        <taxon>Chiloscyllium</taxon>
    </lineage>
</organism>
<dbReference type="Proteomes" id="UP000287033">
    <property type="component" value="Unassembled WGS sequence"/>
</dbReference>
<evidence type="ECO:0000256" key="2">
    <source>
        <dbReference type="SAM" id="Phobius"/>
    </source>
</evidence>
<comment type="caution">
    <text evidence="3">The sequence shown here is derived from an EMBL/GenBank/DDBJ whole genome shotgun (WGS) entry which is preliminary data.</text>
</comment>
<proteinExistence type="predicted"/>
<dbReference type="AlphaFoldDB" id="A0A401TUZ3"/>
<keyword evidence="2" id="KW-0472">Membrane</keyword>
<keyword evidence="2" id="KW-0812">Transmembrane</keyword>
<evidence type="ECO:0000313" key="3">
    <source>
        <dbReference type="EMBL" id="GCC46447.1"/>
    </source>
</evidence>
<accession>A0A401TUZ3</accession>
<keyword evidence="1" id="KW-0175">Coiled coil</keyword>
<reference evidence="3 4" key="1">
    <citation type="journal article" date="2018" name="Nat. Ecol. Evol.">
        <title>Shark genomes provide insights into elasmobranch evolution and the origin of vertebrates.</title>
        <authorList>
            <person name="Hara Y"/>
            <person name="Yamaguchi K"/>
            <person name="Onimaru K"/>
            <person name="Kadota M"/>
            <person name="Koyanagi M"/>
            <person name="Keeley SD"/>
            <person name="Tatsumi K"/>
            <person name="Tanaka K"/>
            <person name="Motone F"/>
            <person name="Kageyama Y"/>
            <person name="Nozu R"/>
            <person name="Adachi N"/>
            <person name="Nishimura O"/>
            <person name="Nakagawa R"/>
            <person name="Tanegashima C"/>
            <person name="Kiyatake I"/>
            <person name="Matsumoto R"/>
            <person name="Murakumo K"/>
            <person name="Nishida K"/>
            <person name="Terakita A"/>
            <person name="Kuratani S"/>
            <person name="Sato K"/>
            <person name="Hyodo S Kuraku.S."/>
        </authorList>
    </citation>
    <scope>NUCLEOTIDE SEQUENCE [LARGE SCALE GENOMIC DNA]</scope>
</reference>
<evidence type="ECO:0000256" key="1">
    <source>
        <dbReference type="SAM" id="Coils"/>
    </source>
</evidence>
<name>A0A401TUZ3_CHIPU</name>
<feature type="transmembrane region" description="Helical" evidence="2">
    <location>
        <begin position="15"/>
        <end position="44"/>
    </location>
</feature>
<keyword evidence="2" id="KW-1133">Transmembrane helix</keyword>